<reference evidence="7 8" key="1">
    <citation type="submission" date="2020-05" db="EMBL/GenBank/DDBJ databases">
        <title>Distinct polysaccharide utilization as determinants for interspecies competition between intestinal Prevotella spp.</title>
        <authorList>
            <person name="Galvez E.J.C."/>
            <person name="Iljazovic A."/>
            <person name="Strowig T."/>
        </authorList>
    </citation>
    <scope>NUCLEOTIDE SEQUENCE [LARGE SCALE GENOMIC DNA]</scope>
    <source>
        <strain evidence="7 8">PMUR</strain>
    </source>
</reference>
<proteinExistence type="inferred from homology"/>
<keyword evidence="2" id="KW-0858">Xylan degradation</keyword>
<name>A0ABX2AKZ4_9BACT</name>
<keyword evidence="3 6" id="KW-0378">Hydrolase</keyword>
<sequence>MKEPRYLFPNDYMADPSANVFNGRLYIYPSHDWDSGAAEDDNGGHFEMKDYHVLSLDDVEQGEVTDHGQVLCVDDVEWVGRQMWDNDVAERDGKYYLIYSAKDKNDIFHLGVAVADTPHGPFVPQHDPIRGSYSIDPCAFKDEDGEIYVYFGGLWGGQLQRYRDNKALENAYLPEGEETALPSRVARMSRDMMQFAEEPKPVVILDKDGNPLKANDPHRFFEASWMHKYNGKYYFSYSTGDSHLLCYATGDNPYGPFTFQGVILEPVVGWTTHHSIVEYKDKWYLFYHDCIPSGDITWLRSLKVQRLYYNEDGTIKPVINK</sequence>
<dbReference type="Gene3D" id="2.115.10.20">
    <property type="entry name" value="Glycosyl hydrolase domain, family 43"/>
    <property type="match status" value="1"/>
</dbReference>
<dbReference type="InterPro" id="IPR006710">
    <property type="entry name" value="Glyco_hydro_43"/>
</dbReference>
<dbReference type="CDD" id="cd18619">
    <property type="entry name" value="GH43_CoXyl43_like"/>
    <property type="match status" value="1"/>
</dbReference>
<accession>A0ABX2AKZ4</accession>
<dbReference type="InterPro" id="IPR052176">
    <property type="entry name" value="Glycosyl_Hydrlase_43_Enz"/>
</dbReference>
<evidence type="ECO:0000256" key="3">
    <source>
        <dbReference type="ARBA" id="ARBA00022801"/>
    </source>
</evidence>
<evidence type="ECO:0000256" key="6">
    <source>
        <dbReference type="RuleBase" id="RU361187"/>
    </source>
</evidence>
<comment type="similarity">
    <text evidence="1 6">Belongs to the glycosyl hydrolase 43 family.</text>
</comment>
<evidence type="ECO:0000256" key="5">
    <source>
        <dbReference type="ARBA" id="ARBA00023295"/>
    </source>
</evidence>
<gene>
    <name evidence="7" type="ORF">HPS56_05400</name>
</gene>
<dbReference type="SUPFAM" id="SSF75005">
    <property type="entry name" value="Arabinanase/levansucrase/invertase"/>
    <property type="match status" value="1"/>
</dbReference>
<organism evidence="7 8">
    <name type="scientific">Xylanibacter muris</name>
    <dbReference type="NCBI Taxonomy" id="2736290"/>
    <lineage>
        <taxon>Bacteria</taxon>
        <taxon>Pseudomonadati</taxon>
        <taxon>Bacteroidota</taxon>
        <taxon>Bacteroidia</taxon>
        <taxon>Bacteroidales</taxon>
        <taxon>Prevotellaceae</taxon>
        <taxon>Xylanibacter</taxon>
    </lineage>
</organism>
<dbReference type="PANTHER" id="PTHR43772">
    <property type="entry name" value="ENDO-1,4-BETA-XYLANASE"/>
    <property type="match status" value="1"/>
</dbReference>
<keyword evidence="2" id="KW-0624">Polysaccharide degradation</keyword>
<dbReference type="Proteomes" id="UP000714420">
    <property type="component" value="Unassembled WGS sequence"/>
</dbReference>
<evidence type="ECO:0000313" key="8">
    <source>
        <dbReference type="Proteomes" id="UP000714420"/>
    </source>
</evidence>
<protein>
    <submittedName>
        <fullName evidence="7">Glycoside hydrolase family 43 protein</fullName>
    </submittedName>
</protein>
<evidence type="ECO:0000256" key="4">
    <source>
        <dbReference type="ARBA" id="ARBA00023277"/>
    </source>
</evidence>
<keyword evidence="8" id="KW-1185">Reference proteome</keyword>
<dbReference type="EMBL" id="JABKKF010000003">
    <property type="protein sequence ID" value="NPD91790.1"/>
    <property type="molecule type" value="Genomic_DNA"/>
</dbReference>
<evidence type="ECO:0000256" key="2">
    <source>
        <dbReference type="ARBA" id="ARBA00022651"/>
    </source>
</evidence>
<dbReference type="PANTHER" id="PTHR43772:SF2">
    <property type="entry name" value="PUTATIVE (AFU_ORTHOLOGUE AFUA_2G04480)-RELATED"/>
    <property type="match status" value="1"/>
</dbReference>
<dbReference type="RefSeq" id="WP_172275065.1">
    <property type="nucleotide sequence ID" value="NZ_CASGMU010000005.1"/>
</dbReference>
<keyword evidence="5 6" id="KW-0326">Glycosidase</keyword>
<evidence type="ECO:0000256" key="1">
    <source>
        <dbReference type="ARBA" id="ARBA00009865"/>
    </source>
</evidence>
<dbReference type="GO" id="GO:0016787">
    <property type="term" value="F:hydrolase activity"/>
    <property type="evidence" value="ECO:0007669"/>
    <property type="project" value="UniProtKB-KW"/>
</dbReference>
<dbReference type="Pfam" id="PF04616">
    <property type="entry name" value="Glyco_hydro_43"/>
    <property type="match status" value="1"/>
</dbReference>
<evidence type="ECO:0000313" key="7">
    <source>
        <dbReference type="EMBL" id="NPD91790.1"/>
    </source>
</evidence>
<dbReference type="InterPro" id="IPR023296">
    <property type="entry name" value="Glyco_hydro_beta-prop_sf"/>
</dbReference>
<keyword evidence="4" id="KW-0119">Carbohydrate metabolism</keyword>
<comment type="caution">
    <text evidence="7">The sequence shown here is derived from an EMBL/GenBank/DDBJ whole genome shotgun (WGS) entry which is preliminary data.</text>
</comment>